<evidence type="ECO:0000313" key="10">
    <source>
        <dbReference type="Proteomes" id="UP000326458"/>
    </source>
</evidence>
<dbReference type="CDD" id="cd10288">
    <property type="entry name" value="prolactin_like"/>
    <property type="match status" value="1"/>
</dbReference>
<dbReference type="InterPro" id="IPR009079">
    <property type="entry name" value="4_helix_cytokine-like_core"/>
</dbReference>
<dbReference type="PRINTS" id="PR00836">
    <property type="entry name" value="SOMATOTROPIN"/>
</dbReference>
<feature type="chain" id="PRO_5024388966" evidence="8">
    <location>
        <begin position="33"/>
        <end position="234"/>
    </location>
</feature>
<dbReference type="GO" id="GO:0005179">
    <property type="term" value="F:hormone activity"/>
    <property type="evidence" value="ECO:0007669"/>
    <property type="project" value="UniProtKB-KW"/>
</dbReference>
<dbReference type="AlphaFoldDB" id="A0A5N3WLA2"/>
<dbReference type="GO" id="GO:1903489">
    <property type="term" value="P:positive regulation of lactation"/>
    <property type="evidence" value="ECO:0007669"/>
    <property type="project" value="TreeGrafter"/>
</dbReference>
<dbReference type="PROSITE" id="PS00338">
    <property type="entry name" value="SOMATOTROPIN_2"/>
    <property type="match status" value="1"/>
</dbReference>
<evidence type="ECO:0000256" key="4">
    <source>
        <dbReference type="ARBA" id="ARBA00022702"/>
    </source>
</evidence>
<dbReference type="PANTHER" id="PTHR11417:SF5">
    <property type="entry name" value="PROLACTIN"/>
    <property type="match status" value="1"/>
</dbReference>
<dbReference type="SUPFAM" id="SSF47266">
    <property type="entry name" value="4-helical cytokines"/>
    <property type="match status" value="1"/>
</dbReference>
<dbReference type="GO" id="GO:0046872">
    <property type="term" value="F:metal ion binding"/>
    <property type="evidence" value="ECO:0007669"/>
    <property type="project" value="UniProtKB-KW"/>
</dbReference>
<proteinExistence type="inferred from homology"/>
<name>A0A5N3WLA2_MUNMU</name>
<dbReference type="GO" id="GO:0046427">
    <property type="term" value="P:positive regulation of receptor signaling pathway via JAK-STAT"/>
    <property type="evidence" value="ECO:0007669"/>
    <property type="project" value="TreeGrafter"/>
</dbReference>
<accession>A0A5N3WLA2</accession>
<keyword evidence="3" id="KW-0964">Secreted</keyword>
<comment type="caution">
    <text evidence="9">The sequence shown here is derived from an EMBL/GenBank/DDBJ whole genome shotgun (WGS) entry which is preliminary data.</text>
</comment>
<keyword evidence="4 7" id="KW-0372">Hormone</keyword>
<evidence type="ECO:0000256" key="2">
    <source>
        <dbReference type="ARBA" id="ARBA00008474"/>
    </source>
</evidence>
<feature type="binding site" evidence="6">
    <location>
        <position position="220"/>
    </location>
    <ligand>
        <name>Zn(2+)</name>
        <dbReference type="ChEBI" id="CHEBI:29105"/>
    </ligand>
</feature>
<dbReference type="GO" id="GO:0005615">
    <property type="term" value="C:extracellular space"/>
    <property type="evidence" value="ECO:0007669"/>
    <property type="project" value="TreeGrafter"/>
</dbReference>
<dbReference type="Pfam" id="PF00103">
    <property type="entry name" value="Hormone_1"/>
    <property type="match status" value="1"/>
</dbReference>
<evidence type="ECO:0000256" key="6">
    <source>
        <dbReference type="PIRSR" id="PIRSR601400-1"/>
    </source>
</evidence>
<keyword evidence="8" id="KW-0732">Signal</keyword>
<dbReference type="GO" id="GO:0030879">
    <property type="term" value="P:mammary gland development"/>
    <property type="evidence" value="ECO:0007669"/>
    <property type="project" value="TreeGrafter"/>
</dbReference>
<keyword evidence="6" id="KW-0862">Zinc</keyword>
<evidence type="ECO:0000256" key="7">
    <source>
        <dbReference type="RuleBase" id="RU003618"/>
    </source>
</evidence>
<keyword evidence="5" id="KW-1015">Disulfide bond</keyword>
<organism evidence="9 10">
    <name type="scientific">Muntiacus muntjak</name>
    <name type="common">Barking deer</name>
    <name type="synonym">Indian muntjac</name>
    <dbReference type="NCBI Taxonomy" id="9888"/>
    <lineage>
        <taxon>Eukaryota</taxon>
        <taxon>Metazoa</taxon>
        <taxon>Chordata</taxon>
        <taxon>Craniata</taxon>
        <taxon>Vertebrata</taxon>
        <taxon>Euteleostomi</taxon>
        <taxon>Mammalia</taxon>
        <taxon>Eutheria</taxon>
        <taxon>Laurasiatheria</taxon>
        <taxon>Artiodactyla</taxon>
        <taxon>Ruminantia</taxon>
        <taxon>Pecora</taxon>
        <taxon>Cervidae</taxon>
        <taxon>Muntiacinae</taxon>
        <taxon>Muntiacus</taxon>
    </lineage>
</organism>
<sequence>MVLVTHMQTESPQAWFCLLLLLVLSDLLLCQGNVCQSCCPDVFDIPLKSLRDLFFDAALLSHNILSHSTIMFNEFYERYAQGKQYHINATKSCHTNPLHAPEEREEAQQMNNEELSKWILMLLYSWKPPLHHLVTNVQHLVEVSDPILSSAREDVNKVQELQELIERQFSQVIFPVRKKMLDARIYWTELQSLTSRDEKTRHYAFFILFQCLHRDTRKIDIYTKILACRIHNTC</sequence>
<dbReference type="GO" id="GO:0008284">
    <property type="term" value="P:positive regulation of cell population proliferation"/>
    <property type="evidence" value="ECO:0007669"/>
    <property type="project" value="TreeGrafter"/>
</dbReference>
<dbReference type="GO" id="GO:0031667">
    <property type="term" value="P:response to nutrient levels"/>
    <property type="evidence" value="ECO:0007669"/>
    <property type="project" value="TreeGrafter"/>
</dbReference>
<comment type="subcellular location">
    <subcellularLocation>
        <location evidence="1 7">Secreted</location>
    </subcellularLocation>
</comment>
<dbReference type="Gene3D" id="1.20.1250.10">
    <property type="match status" value="1"/>
</dbReference>
<reference evidence="9 10" key="1">
    <citation type="submission" date="2019-06" db="EMBL/GenBank/DDBJ databases">
        <title>Discovery of a novel chromosome fission-fusion reversal in muntjac.</title>
        <authorList>
            <person name="Mudd A.B."/>
            <person name="Bredeson J.V."/>
            <person name="Baum R."/>
            <person name="Hockemeyer D."/>
            <person name="Rokhsar D.S."/>
        </authorList>
    </citation>
    <scope>NUCLEOTIDE SEQUENCE [LARGE SCALE GENOMIC DNA]</scope>
    <source>
        <strain evidence="9">UTSW_UCB_Mm</strain>
        <tissue evidence="9">Fibroblast cell line</tissue>
    </source>
</reference>
<gene>
    <name evidence="9" type="ORF">FD754_006389</name>
</gene>
<evidence type="ECO:0000313" key="9">
    <source>
        <dbReference type="EMBL" id="KAB0362233.1"/>
    </source>
</evidence>
<dbReference type="PROSITE" id="PS00266">
    <property type="entry name" value="SOMATOTROPIN_1"/>
    <property type="match status" value="1"/>
</dbReference>
<feature type="binding site" evidence="6">
    <location>
        <position position="62"/>
    </location>
    <ligand>
        <name>Zn(2+)</name>
        <dbReference type="ChEBI" id="CHEBI:29105"/>
    </ligand>
</feature>
<evidence type="ECO:0000256" key="3">
    <source>
        <dbReference type="ARBA" id="ARBA00022525"/>
    </source>
</evidence>
<dbReference type="EMBL" id="VCEA01000001">
    <property type="protein sequence ID" value="KAB0362233.1"/>
    <property type="molecule type" value="Genomic_DNA"/>
</dbReference>
<comment type="similarity">
    <text evidence="2 7">Belongs to the somatotropin/prolactin family.</text>
</comment>
<dbReference type="PANTHER" id="PTHR11417">
    <property type="entry name" value="SOMATOTROPIN,PROLACTIN"/>
    <property type="match status" value="1"/>
</dbReference>
<evidence type="ECO:0000256" key="5">
    <source>
        <dbReference type="ARBA" id="ARBA00023157"/>
    </source>
</evidence>
<dbReference type="InterPro" id="IPR001400">
    <property type="entry name" value="Somatotropin/Prolactin"/>
</dbReference>
<feature type="signal peptide" evidence="8">
    <location>
        <begin position="1"/>
        <end position="32"/>
    </location>
</feature>
<keyword evidence="6" id="KW-0479">Metal-binding</keyword>
<dbReference type="GO" id="GO:0007565">
    <property type="term" value="P:female pregnancy"/>
    <property type="evidence" value="ECO:0007669"/>
    <property type="project" value="TreeGrafter"/>
</dbReference>
<dbReference type="GO" id="GO:0005148">
    <property type="term" value="F:prolactin receptor binding"/>
    <property type="evidence" value="ECO:0007669"/>
    <property type="project" value="TreeGrafter"/>
</dbReference>
<evidence type="ECO:0000256" key="1">
    <source>
        <dbReference type="ARBA" id="ARBA00004613"/>
    </source>
</evidence>
<dbReference type="Proteomes" id="UP000326458">
    <property type="component" value="Unassembled WGS sequence"/>
</dbReference>
<dbReference type="InterPro" id="IPR018116">
    <property type="entry name" value="Somatotropin_CS"/>
</dbReference>
<protein>
    <submittedName>
        <fullName evidence="9">Uncharacterized protein</fullName>
    </submittedName>
</protein>
<evidence type="ECO:0000256" key="8">
    <source>
        <dbReference type="SAM" id="SignalP"/>
    </source>
</evidence>
<keyword evidence="10" id="KW-1185">Reference proteome</keyword>